<keyword evidence="1" id="KW-0732">Signal</keyword>
<dbReference type="InterPro" id="IPR006076">
    <property type="entry name" value="FAD-dep_OxRdtase"/>
</dbReference>
<evidence type="ECO:0000259" key="2">
    <source>
        <dbReference type="Pfam" id="PF01266"/>
    </source>
</evidence>
<evidence type="ECO:0000313" key="3">
    <source>
        <dbReference type="EMBL" id="MBC5729534.1"/>
    </source>
</evidence>
<protein>
    <submittedName>
        <fullName evidence="3">FAD-binding oxidoreductase</fullName>
    </submittedName>
</protein>
<dbReference type="EMBL" id="JACOPR010000001">
    <property type="protein sequence ID" value="MBC5729534.1"/>
    <property type="molecule type" value="Genomic_DNA"/>
</dbReference>
<dbReference type="Pfam" id="PF01266">
    <property type="entry name" value="DAO"/>
    <property type="match status" value="1"/>
</dbReference>
<evidence type="ECO:0000256" key="1">
    <source>
        <dbReference type="SAM" id="SignalP"/>
    </source>
</evidence>
<gene>
    <name evidence="3" type="ORF">H8S34_01615</name>
</gene>
<dbReference type="RefSeq" id="WP_186962859.1">
    <property type="nucleotide sequence ID" value="NZ_JACOPR010000001.1"/>
</dbReference>
<proteinExistence type="predicted"/>
<comment type="caution">
    <text evidence="3">The sequence shown here is derived from an EMBL/GenBank/DDBJ whole genome shotgun (WGS) entry which is preliminary data.</text>
</comment>
<keyword evidence="4" id="KW-1185">Reference proteome</keyword>
<dbReference type="InterPro" id="IPR036188">
    <property type="entry name" value="FAD/NAD-bd_sf"/>
</dbReference>
<feature type="signal peptide" evidence="1">
    <location>
        <begin position="1"/>
        <end position="19"/>
    </location>
</feature>
<dbReference type="Gene3D" id="3.50.50.60">
    <property type="entry name" value="FAD/NAD(P)-binding domain"/>
    <property type="match status" value="1"/>
</dbReference>
<reference evidence="3 4" key="1">
    <citation type="submission" date="2020-08" db="EMBL/GenBank/DDBJ databases">
        <title>Genome public.</title>
        <authorList>
            <person name="Liu C."/>
            <person name="Sun Q."/>
        </authorList>
    </citation>
    <scope>NUCLEOTIDE SEQUENCE [LARGE SCALE GENOMIC DNA]</scope>
    <source>
        <strain evidence="3 4">New-38</strain>
    </source>
</reference>
<name>A0ABR7HPT3_9FIRM</name>
<sequence length="376" mass="40243">MKPRVVLIGGGLMSAAAAAALARAGHPVTVLEKGELACGASGANLGQLSLFDRIEPWHYALACETFEEFSHLGETIEYDCSGGVVVLQDEAQYEGALPVCDALRRLGEPARILVGKEAREVEPFLDDTVIHSVLHCPHEGKLNPLLTTLHYYRQAEDAGAEIRLHTCVTGFETCGDTVTAVQTNQGRVEGDLFVNAAGAWSLDLAGMLGLSIPLGYHRATAFVSQPIPPCIRGPIVGGEMFLAHRDMSLRRHIGLGGVQTAHGSVIIAQATETSGVDSREVTLPGLCLTARTFLDHFPTLGDLEIVRAWACVTPFTHDGLPIFGFSRSFPNLFHFTGFKGAFSIAPAAARVLVRALDEGFVWEGDAFSPDRTVSAL</sequence>
<evidence type="ECO:0000313" key="4">
    <source>
        <dbReference type="Proteomes" id="UP000660021"/>
    </source>
</evidence>
<dbReference type="Gene3D" id="3.30.9.10">
    <property type="entry name" value="D-Amino Acid Oxidase, subunit A, domain 2"/>
    <property type="match status" value="1"/>
</dbReference>
<organism evidence="3 4">
    <name type="scientific">Pseudoflavonifractor hominis</name>
    <dbReference type="NCBI Taxonomy" id="2763059"/>
    <lineage>
        <taxon>Bacteria</taxon>
        <taxon>Bacillati</taxon>
        <taxon>Bacillota</taxon>
        <taxon>Clostridia</taxon>
        <taxon>Eubacteriales</taxon>
        <taxon>Oscillospiraceae</taxon>
        <taxon>Pseudoflavonifractor</taxon>
    </lineage>
</organism>
<dbReference type="Proteomes" id="UP000660021">
    <property type="component" value="Unassembled WGS sequence"/>
</dbReference>
<feature type="domain" description="FAD dependent oxidoreductase" evidence="2">
    <location>
        <begin position="4"/>
        <end position="353"/>
    </location>
</feature>
<feature type="chain" id="PRO_5046225680" evidence="1">
    <location>
        <begin position="20"/>
        <end position="376"/>
    </location>
</feature>
<dbReference type="SUPFAM" id="SSF51905">
    <property type="entry name" value="FAD/NAD(P)-binding domain"/>
    <property type="match status" value="1"/>
</dbReference>
<accession>A0ABR7HPT3</accession>
<dbReference type="PANTHER" id="PTHR13847">
    <property type="entry name" value="SARCOSINE DEHYDROGENASE-RELATED"/>
    <property type="match status" value="1"/>
</dbReference>